<gene>
    <name evidence="2" type="ORF">B9L19_01190</name>
</gene>
<dbReference type="PANTHER" id="PTHR43581">
    <property type="entry name" value="ATP/GTP PHOSPHATASE"/>
    <property type="match status" value="1"/>
</dbReference>
<dbReference type="InterPro" id="IPR041685">
    <property type="entry name" value="AAA_GajA/Old/RecF-like"/>
</dbReference>
<reference evidence="2 3" key="1">
    <citation type="submission" date="2017-05" db="EMBL/GenBank/DDBJ databases">
        <title>The genome sequence of Geobacillus thermocatenulatus DSM 730.</title>
        <authorList>
            <person name="Ramaloko W.T."/>
            <person name="Koen N."/>
            <person name="Polliack S."/>
            <person name="Aliyu H."/>
            <person name="Lebre P."/>
            <person name="Mohr T."/>
            <person name="Oswald F."/>
            <person name="Zwick M."/>
            <person name="Neumann A."/>
            <person name="Syldatk C."/>
            <person name="Cowan D."/>
            <person name="De Maayer P."/>
        </authorList>
    </citation>
    <scope>NUCLEOTIDE SEQUENCE [LARGE SCALE GENOMIC DNA]</scope>
    <source>
        <strain evidence="2 3">BGSC 93A1</strain>
    </source>
</reference>
<dbReference type="InterPro" id="IPR027417">
    <property type="entry name" value="P-loop_NTPase"/>
</dbReference>
<accession>A0A226Q8N5</accession>
<proteinExistence type="predicted"/>
<dbReference type="Proteomes" id="UP000198378">
    <property type="component" value="Unassembled WGS sequence"/>
</dbReference>
<keyword evidence="3" id="KW-1185">Reference proteome</keyword>
<dbReference type="Gene3D" id="3.40.50.300">
    <property type="entry name" value="P-loop containing nucleotide triphosphate hydrolases"/>
    <property type="match status" value="1"/>
</dbReference>
<evidence type="ECO:0000313" key="3">
    <source>
        <dbReference type="Proteomes" id="UP000198378"/>
    </source>
</evidence>
<dbReference type="Pfam" id="PF13175">
    <property type="entry name" value="AAA_15"/>
    <property type="match status" value="1"/>
</dbReference>
<evidence type="ECO:0000313" key="2">
    <source>
        <dbReference type="EMBL" id="OXB88766.1"/>
    </source>
</evidence>
<evidence type="ECO:0000259" key="1">
    <source>
        <dbReference type="Pfam" id="PF13175"/>
    </source>
</evidence>
<dbReference type="KEGG" id="gtm:GT3921_02475"/>
<dbReference type="AlphaFoldDB" id="A0A226Q8N5"/>
<sequence>MARIRIEHFGPVELFDEEIADVTVLIGPQASGKSTISKLIFFFQSIPDEWVNYLLSVRQTEEHNPFFEFNKRLRRKFVGYFGTTKHMKPFHIRYEYDVQKFVRLDLKDGYVQIHFSDPLKREIQENFLHVVQLKKEMQYEQQQLDDFWNVSSWKVRQQNVLEKVKAAITEVFGDSKTPIFIPAGRSLVATLSDQLQDINPQQLDVLTEQFIERINLLKKMFSHSFEEIIEDRKKFSTEKIDFEAIRLAIKMIEGVMKGKYMFSDYGERIFFNEREYTKLKFSSSGQQEVVWILLLIFTIILERQRVFMVIEEPEAHLYPNAQKEMVALLALLLNVTNSTLVVTTHSPYILSAFNIYLYAAKIGKKLDRRANPIVDRQLRISPQRVKAYILKNEGGRFCYRSIMDDELQLMQAEAIDEASSAINRVLDELMEAEEEGK</sequence>
<feature type="domain" description="Endonuclease GajA/Old nuclease/RecF-like AAA" evidence="1">
    <location>
        <begin position="3"/>
        <end position="349"/>
    </location>
</feature>
<name>A0A226Q8N5_9BACL</name>
<dbReference type="InterPro" id="IPR051396">
    <property type="entry name" value="Bact_Antivir_Def_Nuclease"/>
</dbReference>
<dbReference type="PANTHER" id="PTHR43581:SF2">
    <property type="entry name" value="EXCINUCLEASE ATPASE SUBUNIT"/>
    <property type="match status" value="1"/>
</dbReference>
<organism evidence="2 3">
    <name type="scientific">Geobacillus thermocatenulatus</name>
    <dbReference type="NCBI Taxonomy" id="33938"/>
    <lineage>
        <taxon>Bacteria</taxon>
        <taxon>Bacillati</taxon>
        <taxon>Bacillota</taxon>
        <taxon>Bacilli</taxon>
        <taxon>Bacillales</taxon>
        <taxon>Anoxybacillaceae</taxon>
        <taxon>Geobacillus</taxon>
        <taxon>Geobacillus thermoleovorans group</taxon>
    </lineage>
</organism>
<dbReference type="RefSeq" id="WP_047752531.1">
    <property type="nucleotide sequence ID" value="NZ_CP018058.1"/>
</dbReference>
<dbReference type="EMBL" id="NEWK01000001">
    <property type="protein sequence ID" value="OXB88766.1"/>
    <property type="molecule type" value="Genomic_DNA"/>
</dbReference>
<dbReference type="SUPFAM" id="SSF52540">
    <property type="entry name" value="P-loop containing nucleoside triphosphate hydrolases"/>
    <property type="match status" value="1"/>
</dbReference>
<protein>
    <recommendedName>
        <fullName evidence="1">Endonuclease GajA/Old nuclease/RecF-like AAA domain-containing protein</fullName>
    </recommendedName>
</protein>
<comment type="caution">
    <text evidence="2">The sequence shown here is derived from an EMBL/GenBank/DDBJ whole genome shotgun (WGS) entry which is preliminary data.</text>
</comment>